<evidence type="ECO:0000256" key="1">
    <source>
        <dbReference type="ARBA" id="ARBA00001974"/>
    </source>
</evidence>
<evidence type="ECO:0000259" key="5">
    <source>
        <dbReference type="SMART" id="SM00893"/>
    </source>
</evidence>
<proteinExistence type="predicted"/>
<dbReference type="InterPro" id="IPR012255">
    <property type="entry name" value="ETF_b"/>
</dbReference>
<feature type="domain" description="Electron transfer flavoprotein alpha/beta-subunit N-terminal" evidence="5">
    <location>
        <begin position="29"/>
        <end position="209"/>
    </location>
</feature>
<reference evidence="6 7" key="1">
    <citation type="submission" date="2019-02" db="EMBL/GenBank/DDBJ databases">
        <title>Draft genome sequences of novel Actinobacteria.</title>
        <authorList>
            <person name="Sahin N."/>
            <person name="Ay H."/>
            <person name="Saygin H."/>
        </authorList>
    </citation>
    <scope>NUCLEOTIDE SEQUENCE [LARGE SCALE GENOMIC DNA]</scope>
    <source>
        <strain evidence="6 7">16K104</strain>
    </source>
</reference>
<dbReference type="Pfam" id="PF00766">
    <property type="entry name" value="ETF_alpha"/>
    <property type="match status" value="1"/>
</dbReference>
<comment type="cofactor">
    <cofactor evidence="1">
        <name>FAD</name>
        <dbReference type="ChEBI" id="CHEBI:57692"/>
    </cofactor>
</comment>
<dbReference type="SMART" id="SM00893">
    <property type="entry name" value="ETF"/>
    <property type="match status" value="1"/>
</dbReference>
<dbReference type="AlphaFoldDB" id="A0A4R4WJ77"/>
<gene>
    <name evidence="6" type="ORF">E1218_27735</name>
</gene>
<protein>
    <recommendedName>
        <fullName evidence="4">Electron transfer flavoprotein small subunit</fullName>
    </recommendedName>
</protein>
<evidence type="ECO:0000256" key="2">
    <source>
        <dbReference type="ARBA" id="ARBA00011355"/>
    </source>
</evidence>
<accession>A0A4R4WJ77</accession>
<sequence length="600" mass="62102">MTAAGRPLRVVGLIKQVPKGDHSGRLDADGRLERAGAVTEMNPWCRRAVAQAVRLAGETGGRSTAITMGPPVAADVLREALAWGVDDALHLTDPALSGSDCLITARALAATIAVLDERPDLILVGASSVDGSTGAVGAMLAELLGLPFTGPVLTLEPVGSHLRTTVQYDTGTESVDVRLPAVVAVAERSCDPCKAPVETWPAGDSIRRVTTGDLPPGRWGLPGSPTKVANVHPAPLTRNPVIFRGTAESQATRAITELLARGCFGLPQAEPAEPVADRATGDPVHAEGAGSEVLVLVGPGPEAGTRALLGAAADLAADVGGSVTAVRTVQSSNDLARWGADAVVTLTGDQPRPAAGSLVKWMAERDPWAVLGAALPWDREVLARLAVATGAGLMSDLISLSLNGTRLTGLKPSGGGTLAEIVSHGSPQIATLRTGLLPLRAARVDRPLDEHTLHVPDDPAVRRAERRTGSDGDALDRAAVVIGLGRGVAPASYAEIEPLRVLLGAELAATRKVTDQGWMPHGRQLGITGRSVAPRLYVAVGLSGNLNHLAGASRAGTVLAVNTDPAAEVFAHCDVGLVADWREVMPHLVERLRGHVAPWR</sequence>
<dbReference type="InterPro" id="IPR014730">
    <property type="entry name" value="ETF_a/b_N"/>
</dbReference>
<dbReference type="InterPro" id="IPR014731">
    <property type="entry name" value="ETF_asu_C"/>
</dbReference>
<dbReference type="Gene3D" id="3.40.50.620">
    <property type="entry name" value="HUPs"/>
    <property type="match status" value="2"/>
</dbReference>
<evidence type="ECO:0000256" key="4">
    <source>
        <dbReference type="ARBA" id="ARBA00042002"/>
    </source>
</evidence>
<comment type="subunit">
    <text evidence="2">Heterodimer of an alpha and a beta subunit.</text>
</comment>
<dbReference type="Gene3D" id="3.40.50.1220">
    <property type="entry name" value="TPP-binding domain"/>
    <property type="match status" value="1"/>
</dbReference>
<keyword evidence="7" id="KW-1185">Reference proteome</keyword>
<evidence type="ECO:0000313" key="6">
    <source>
        <dbReference type="EMBL" id="TDD17527.1"/>
    </source>
</evidence>
<dbReference type="EMBL" id="SMKR01000151">
    <property type="protein sequence ID" value="TDD17527.1"/>
    <property type="molecule type" value="Genomic_DNA"/>
</dbReference>
<dbReference type="PANTHER" id="PTHR21294">
    <property type="entry name" value="ELECTRON TRANSFER FLAVOPROTEIN BETA-SUBUNIT"/>
    <property type="match status" value="1"/>
</dbReference>
<dbReference type="OrthoDB" id="9781325at2"/>
<dbReference type="SUPFAM" id="SSF52402">
    <property type="entry name" value="Adenine nucleotide alpha hydrolases-like"/>
    <property type="match status" value="2"/>
</dbReference>
<dbReference type="RefSeq" id="WP_132325466.1">
    <property type="nucleotide sequence ID" value="NZ_SMKR01000151.1"/>
</dbReference>
<evidence type="ECO:0000256" key="3">
    <source>
        <dbReference type="ARBA" id="ARBA00025649"/>
    </source>
</evidence>
<comment type="function">
    <text evidence="3">The electron transfer flavoprotein serves as a specific electron acceptor for other dehydrogenases. It transfers the electrons to the main respiratory chain via ETF-ubiquinone oxidoreductase (ETF dehydrogenase).</text>
</comment>
<name>A0A4R4WJ77_9ACTN</name>
<dbReference type="Pfam" id="PF01012">
    <property type="entry name" value="ETF"/>
    <property type="match status" value="2"/>
</dbReference>
<evidence type="ECO:0000313" key="7">
    <source>
        <dbReference type="Proteomes" id="UP000295172"/>
    </source>
</evidence>
<dbReference type="InterPro" id="IPR014729">
    <property type="entry name" value="Rossmann-like_a/b/a_fold"/>
</dbReference>
<organism evidence="6 7">
    <name type="scientific">Kribbella turkmenica</name>
    <dbReference type="NCBI Taxonomy" id="2530375"/>
    <lineage>
        <taxon>Bacteria</taxon>
        <taxon>Bacillati</taxon>
        <taxon>Actinomycetota</taxon>
        <taxon>Actinomycetes</taxon>
        <taxon>Propionibacteriales</taxon>
        <taxon>Kribbellaceae</taxon>
        <taxon>Kribbella</taxon>
    </lineage>
</organism>
<dbReference type="Proteomes" id="UP000295172">
    <property type="component" value="Unassembled WGS sequence"/>
</dbReference>
<dbReference type="InterPro" id="IPR029035">
    <property type="entry name" value="DHS-like_NAD/FAD-binding_dom"/>
</dbReference>
<comment type="caution">
    <text evidence="6">The sequence shown here is derived from an EMBL/GenBank/DDBJ whole genome shotgun (WGS) entry which is preliminary data.</text>
</comment>
<dbReference type="GO" id="GO:0009055">
    <property type="term" value="F:electron transfer activity"/>
    <property type="evidence" value="ECO:0007669"/>
    <property type="project" value="InterPro"/>
</dbReference>
<dbReference type="SUPFAM" id="SSF52467">
    <property type="entry name" value="DHS-like NAD/FAD-binding domain"/>
    <property type="match status" value="1"/>
</dbReference>
<dbReference type="PANTHER" id="PTHR21294:SF17">
    <property type="entry name" value="PROTEIN FIXA"/>
    <property type="match status" value="1"/>
</dbReference>